<dbReference type="AlphaFoldDB" id="A0A319EID6"/>
<dbReference type="EMBL" id="KZ826380">
    <property type="protein sequence ID" value="PYI03494.1"/>
    <property type="molecule type" value="Genomic_DNA"/>
</dbReference>
<dbReference type="VEuPathDB" id="FungiDB:BO78DRAFT_195739"/>
<organism evidence="3 4">
    <name type="scientific">Aspergillus sclerotiicarbonarius (strain CBS 121057 / IBT 28362)</name>
    <dbReference type="NCBI Taxonomy" id="1448318"/>
    <lineage>
        <taxon>Eukaryota</taxon>
        <taxon>Fungi</taxon>
        <taxon>Dikarya</taxon>
        <taxon>Ascomycota</taxon>
        <taxon>Pezizomycotina</taxon>
        <taxon>Eurotiomycetes</taxon>
        <taxon>Eurotiomycetidae</taxon>
        <taxon>Eurotiales</taxon>
        <taxon>Aspergillaceae</taxon>
        <taxon>Aspergillus</taxon>
        <taxon>Aspergillus subgen. Circumdati</taxon>
    </lineage>
</organism>
<evidence type="ECO:0000256" key="2">
    <source>
        <dbReference type="SAM" id="Phobius"/>
    </source>
</evidence>
<sequence>MGWRMADGWSKKQDGSRSALGGKAARMGVMEPCVSFSVILFSLSLFFFLGFHGLVSFVFLFSIFFGFFFFFLSSKVSNGRGSPTRARSGNGGRELKRGGLSDNCQRRGRRPAASENRWKSRKNVPRKIESRDGMHRTSKGRTTKKSPIILVVNRPPGDTNDRK</sequence>
<accession>A0A319EID6</accession>
<reference evidence="3 4" key="1">
    <citation type="submission" date="2018-02" db="EMBL/GenBank/DDBJ databases">
        <title>The genomes of Aspergillus section Nigri reveals drivers in fungal speciation.</title>
        <authorList>
            <consortium name="DOE Joint Genome Institute"/>
            <person name="Vesth T.C."/>
            <person name="Nybo J."/>
            <person name="Theobald S."/>
            <person name="Brandl J."/>
            <person name="Frisvad J.C."/>
            <person name="Nielsen K.F."/>
            <person name="Lyhne E.K."/>
            <person name="Kogle M.E."/>
            <person name="Kuo A."/>
            <person name="Riley R."/>
            <person name="Clum A."/>
            <person name="Nolan M."/>
            <person name="Lipzen A."/>
            <person name="Salamov A."/>
            <person name="Henrissat B."/>
            <person name="Wiebenga A."/>
            <person name="De vries R.P."/>
            <person name="Grigoriev I.V."/>
            <person name="Mortensen U.H."/>
            <person name="Andersen M.R."/>
            <person name="Baker S.E."/>
        </authorList>
    </citation>
    <scope>NUCLEOTIDE SEQUENCE [LARGE SCALE GENOMIC DNA]</scope>
    <source>
        <strain evidence="3 4">CBS 121057</strain>
    </source>
</reference>
<keyword evidence="2" id="KW-0472">Membrane</keyword>
<evidence type="ECO:0000313" key="4">
    <source>
        <dbReference type="Proteomes" id="UP000248423"/>
    </source>
</evidence>
<feature type="region of interest" description="Disordered" evidence="1">
    <location>
        <begin position="77"/>
        <end position="163"/>
    </location>
</feature>
<name>A0A319EID6_ASPSB</name>
<evidence type="ECO:0000256" key="1">
    <source>
        <dbReference type="SAM" id="MobiDB-lite"/>
    </source>
</evidence>
<dbReference type="Proteomes" id="UP000248423">
    <property type="component" value="Unassembled WGS sequence"/>
</dbReference>
<gene>
    <name evidence="3" type="ORF">BO78DRAFT_195739</name>
</gene>
<evidence type="ECO:0000313" key="3">
    <source>
        <dbReference type="EMBL" id="PYI03494.1"/>
    </source>
</evidence>
<protein>
    <submittedName>
        <fullName evidence="3">Uncharacterized protein</fullName>
    </submittedName>
</protein>
<feature type="transmembrane region" description="Helical" evidence="2">
    <location>
        <begin position="54"/>
        <end position="72"/>
    </location>
</feature>
<keyword evidence="4" id="KW-1185">Reference proteome</keyword>
<feature type="compositionally biased region" description="Basic and acidic residues" evidence="1">
    <location>
        <begin position="126"/>
        <end position="135"/>
    </location>
</feature>
<keyword evidence="2" id="KW-1133">Transmembrane helix</keyword>
<feature type="transmembrane region" description="Helical" evidence="2">
    <location>
        <begin position="27"/>
        <end position="48"/>
    </location>
</feature>
<keyword evidence="2" id="KW-0812">Transmembrane</keyword>
<proteinExistence type="predicted"/>